<dbReference type="Pfam" id="PF07494">
    <property type="entry name" value="Reg_prop"/>
    <property type="match status" value="1"/>
</dbReference>
<evidence type="ECO:0000313" key="2">
    <source>
        <dbReference type="EMBL" id="MBO8459874.1"/>
    </source>
</evidence>
<organism evidence="2 3">
    <name type="scientific">Candidatus Gallipaludibacter merdavium</name>
    <dbReference type="NCBI Taxonomy" id="2840839"/>
    <lineage>
        <taxon>Bacteria</taxon>
        <taxon>Pseudomonadati</taxon>
        <taxon>Bacteroidota</taxon>
        <taxon>Bacteroidia</taxon>
        <taxon>Bacteroidales</taxon>
        <taxon>Candidatus Gallipaludibacter</taxon>
    </lineage>
</organism>
<proteinExistence type="predicted"/>
<accession>A0A9D9N4D6</accession>
<dbReference type="Gene3D" id="2.130.10.10">
    <property type="entry name" value="YVTN repeat-like/Quinoprotein amine dehydrogenase"/>
    <property type="match status" value="2"/>
</dbReference>
<evidence type="ECO:0000259" key="1">
    <source>
        <dbReference type="Pfam" id="PF21544"/>
    </source>
</evidence>
<dbReference type="SUPFAM" id="SSF63829">
    <property type="entry name" value="Calcium-dependent phosphotriesterase"/>
    <property type="match status" value="1"/>
</dbReference>
<dbReference type="SUPFAM" id="SSF63825">
    <property type="entry name" value="YWTD domain"/>
    <property type="match status" value="1"/>
</dbReference>
<dbReference type="InterPro" id="IPR011110">
    <property type="entry name" value="Reg_prop"/>
</dbReference>
<dbReference type="InterPro" id="IPR048954">
    <property type="entry name" value="PorZ_N"/>
</dbReference>
<comment type="caution">
    <text evidence="2">The sequence shown here is derived from an EMBL/GenBank/DDBJ whole genome shotgun (WGS) entry which is preliminary data.</text>
</comment>
<protein>
    <recommendedName>
        <fullName evidence="1">PorZ N-terminal beta-propeller domain-containing protein</fullName>
    </recommendedName>
</protein>
<dbReference type="Proteomes" id="UP000823641">
    <property type="component" value="Unassembled WGS sequence"/>
</dbReference>
<gene>
    <name evidence="2" type="ORF">IAA73_06035</name>
</gene>
<name>A0A9D9N4D6_9BACT</name>
<sequence length="763" mass="84321">MFSHLAMGQLAMGEWQTHFSYDNVNTIAQSPNRVYAVSNGALFSVDKQDGSLEFYSKLSGLNDASVSDVVYSSDNDCLIIIYENSNIDIMRSGGITNVPDLYNKQLGTSKAINDVFVYADLAYLSCDFGLMVVNLAKNEVAETCYIGENAAQVKVLNAVVYHDSIYAVTENALYAAAVSDPNIVNYEYWNVTQSDNLPGDGVIEQIHSFENDLLLLRNGKVYKKSLNGNVWENVLNDVDILSLHASNGVLMGMTASSVLRISQDYTYDIIPLANPHDAVLDDVRNMIWIAGDALGVVSYNNSDQTISYYKPSGPAVNIPYRMTFSNGRLFVLQGGRWAVQYDRLGVVMIYENGKWNNILHTEFPLLPTGSYPKDFMSVIVDPLDNKHFYVTSYGMGLYEFVNDELYEHYTFENSTISTIFPNGNLSQKYHYMRMDGGLIDSEGNLWVVSSLVDNGLNVMDIQKRWTALSYGNVINCPTLGLIIMPNEGSSRKWILCHRERPGIVFYDDNNTPYDNSDDFASMISSFTDQDNNTLSPSEYYSIAVDKNGAVWVGTDIGPLVFSDAEASFNSNQCTRIKIPRNDGTNLADFLLENEKINAIAIDGANRKWIGTESSGLYLMSENGQETIEHFTTQNSPLLSNQILSLAINSTTGEVFVGTGAGLLSYQSDAAEGNENITKISAYPNPVREDFNGVVTITGLVDGSIVKITDISGNLVCETRSNGSLATWDCKNKWGHKVSTGIYLAICVSEDGSEYGKTKILVIE</sequence>
<dbReference type="AlphaFoldDB" id="A0A9D9N4D6"/>
<dbReference type="Pfam" id="PF21544">
    <property type="entry name" value="PorZ_N_b_propeller"/>
    <property type="match status" value="1"/>
</dbReference>
<dbReference type="EMBL" id="JADIMG010000059">
    <property type="protein sequence ID" value="MBO8459874.1"/>
    <property type="molecule type" value="Genomic_DNA"/>
</dbReference>
<dbReference type="InterPro" id="IPR015943">
    <property type="entry name" value="WD40/YVTN_repeat-like_dom_sf"/>
</dbReference>
<feature type="domain" description="PorZ N-terminal beta-propeller" evidence="1">
    <location>
        <begin position="34"/>
        <end position="190"/>
    </location>
</feature>
<reference evidence="2" key="2">
    <citation type="journal article" date="2021" name="PeerJ">
        <title>Extensive microbial diversity within the chicken gut microbiome revealed by metagenomics and culture.</title>
        <authorList>
            <person name="Gilroy R."/>
            <person name="Ravi A."/>
            <person name="Getino M."/>
            <person name="Pursley I."/>
            <person name="Horton D.L."/>
            <person name="Alikhan N.F."/>
            <person name="Baker D."/>
            <person name="Gharbi K."/>
            <person name="Hall N."/>
            <person name="Watson M."/>
            <person name="Adriaenssens E.M."/>
            <person name="Foster-Nyarko E."/>
            <person name="Jarju S."/>
            <person name="Secka A."/>
            <person name="Antonio M."/>
            <person name="Oren A."/>
            <person name="Chaudhuri R.R."/>
            <person name="La Ragione R."/>
            <person name="Hildebrand F."/>
            <person name="Pallen M.J."/>
        </authorList>
    </citation>
    <scope>NUCLEOTIDE SEQUENCE</scope>
    <source>
        <strain evidence="2">G3-3990</strain>
    </source>
</reference>
<reference evidence="2" key="1">
    <citation type="submission" date="2020-10" db="EMBL/GenBank/DDBJ databases">
        <authorList>
            <person name="Gilroy R."/>
        </authorList>
    </citation>
    <scope>NUCLEOTIDE SEQUENCE</scope>
    <source>
        <strain evidence="2">G3-3990</strain>
    </source>
</reference>
<evidence type="ECO:0000313" key="3">
    <source>
        <dbReference type="Proteomes" id="UP000823641"/>
    </source>
</evidence>